<gene>
    <name evidence="2" type="ORF">D0809_17165</name>
    <name evidence="1" type="ORF">EV142_106111</name>
</gene>
<protein>
    <submittedName>
        <fullName evidence="2">Uncharacterized protein</fullName>
    </submittedName>
</protein>
<keyword evidence="3" id="KW-1185">Reference proteome</keyword>
<dbReference type="EMBL" id="QWDN01000006">
    <property type="protein sequence ID" value="TEB43163.1"/>
    <property type="molecule type" value="Genomic_DNA"/>
</dbReference>
<reference evidence="1" key="3">
    <citation type="submission" date="2019-03" db="EMBL/GenBank/DDBJ databases">
        <authorList>
            <person name="Whitman W."/>
            <person name="Huntemann M."/>
            <person name="Clum A."/>
            <person name="Pillay M."/>
            <person name="Palaniappan K."/>
            <person name="Varghese N."/>
            <person name="Mikhailova N."/>
            <person name="Stamatis D."/>
            <person name="Reddy T."/>
            <person name="Daum C."/>
            <person name="Shapiro N."/>
            <person name="Ivanova N."/>
            <person name="Kyrpides N."/>
            <person name="Woyke T."/>
        </authorList>
    </citation>
    <scope>NUCLEOTIDE SEQUENCE</scope>
    <source>
        <strain evidence="1">P5626</strain>
    </source>
</reference>
<reference evidence="1 3" key="1">
    <citation type="journal article" date="2015" name="Stand. Genomic Sci.">
        <title>Genomic Encyclopedia of Bacterial and Archaeal Type Strains, Phase III: the genomes of soil and plant-associated and newly described type strains.</title>
        <authorList>
            <person name="Whitman W.B."/>
            <person name="Woyke T."/>
            <person name="Klenk H.P."/>
            <person name="Zhou Y."/>
            <person name="Lilburn T.G."/>
            <person name="Beck B.J."/>
            <person name="De Vos P."/>
            <person name="Vandamme P."/>
            <person name="Eisen J.A."/>
            <person name="Garrity G."/>
            <person name="Hugenholtz P."/>
            <person name="Kyrpides N.C."/>
        </authorList>
    </citation>
    <scope>NUCLEOTIDE SEQUENCE [LARGE SCALE GENOMIC DNA]</scope>
    <source>
        <strain evidence="1 3">P5626</strain>
    </source>
</reference>
<evidence type="ECO:0000313" key="1">
    <source>
        <dbReference type="EMBL" id="TCN55422.1"/>
    </source>
</evidence>
<name>A0A4Y7U9Q8_9FLAO</name>
<evidence type="ECO:0000313" key="4">
    <source>
        <dbReference type="Proteomes" id="UP000298340"/>
    </source>
</evidence>
<accession>A0A4Y7U9Q8</accession>
<comment type="caution">
    <text evidence="2">The sequence shown here is derived from an EMBL/GenBank/DDBJ whole genome shotgun (WGS) entry which is preliminary data.</text>
</comment>
<dbReference type="RefSeq" id="WP_132036731.1">
    <property type="nucleotide sequence ID" value="NZ_QWDN01000006.1"/>
</dbReference>
<dbReference type="Proteomes" id="UP000298340">
    <property type="component" value="Unassembled WGS sequence"/>
</dbReference>
<dbReference type="Proteomes" id="UP000295270">
    <property type="component" value="Unassembled WGS sequence"/>
</dbReference>
<sequence length="257" mass="30259">MRQIKGMILIFFSILFLQCNQKKSVEKKTKEEILIAEHIYELGDDYTRLELYKDSSYIFTIRQISSHYEKIEKYNGKYLIDKDTIQFLEYGFQYLDCKNAVLKNNFIEFLNGKMPLKLKLKMAKVNLKNSSAILHNPKFAFFTYNPDHYDYFSENVESIDLTQVDLKTIDEILSKCIKENPTRLTRLLIKYNKQCIAVKNSKNEIEVLVFCSCNSNVDKEEFKYQINQVNDGGDCYFSVKLNLKKKSYAELNINGRP</sequence>
<proteinExistence type="predicted"/>
<dbReference type="OrthoDB" id="4301792at2"/>
<reference evidence="2 4" key="2">
    <citation type="journal article" date="2018" name="Syst. Appl. Microbiol.">
        <title>Flavobacterium circumlabens sp. nov. and Flavobacterium cupreum sp. nov., two psychrotrophic species isolated from Antarctic environmental samples.</title>
        <authorList>
            <person name="Kralova S."/>
            <person name="Busse H.J."/>
            <person name="Svec P."/>
            <person name="Maslanova I."/>
            <person name="Stankova E."/>
            <person name="Bartak M."/>
            <person name="Sedlacek I."/>
        </authorList>
    </citation>
    <scope>NUCLEOTIDE SEQUENCE [LARGE SCALE GENOMIC DNA]</scope>
    <source>
        <strain evidence="2 4">CCM 8828</strain>
    </source>
</reference>
<evidence type="ECO:0000313" key="3">
    <source>
        <dbReference type="Proteomes" id="UP000295270"/>
    </source>
</evidence>
<organism evidence="2 4">
    <name type="scientific">Flavobacterium circumlabens</name>
    <dbReference type="NCBI Taxonomy" id="2133765"/>
    <lineage>
        <taxon>Bacteria</taxon>
        <taxon>Pseudomonadati</taxon>
        <taxon>Bacteroidota</taxon>
        <taxon>Flavobacteriia</taxon>
        <taxon>Flavobacteriales</taxon>
        <taxon>Flavobacteriaceae</taxon>
        <taxon>Flavobacterium</taxon>
    </lineage>
</organism>
<evidence type="ECO:0000313" key="2">
    <source>
        <dbReference type="EMBL" id="TEB43163.1"/>
    </source>
</evidence>
<dbReference type="EMBL" id="SLWA01000006">
    <property type="protein sequence ID" value="TCN55422.1"/>
    <property type="molecule type" value="Genomic_DNA"/>
</dbReference>
<dbReference type="AlphaFoldDB" id="A0A4Y7U9Q8"/>